<feature type="region of interest" description="Disordered" evidence="1">
    <location>
        <begin position="278"/>
        <end position="300"/>
    </location>
</feature>
<dbReference type="eggNOG" id="ENOG5032V66">
    <property type="taxonomic scope" value="Bacteria"/>
</dbReference>
<evidence type="ECO:0000313" key="2">
    <source>
        <dbReference type="EMBL" id="SEA62333.1"/>
    </source>
</evidence>
<dbReference type="EMBL" id="FNQS01000006">
    <property type="protein sequence ID" value="SEA62333.1"/>
    <property type="molecule type" value="Genomic_DNA"/>
</dbReference>
<proteinExistence type="predicted"/>
<protein>
    <submittedName>
        <fullName evidence="2">Uncharacterized protein</fullName>
    </submittedName>
</protein>
<dbReference type="AlphaFoldDB" id="A0A1H4CPR2"/>
<evidence type="ECO:0000313" key="3">
    <source>
        <dbReference type="Proteomes" id="UP000187280"/>
    </source>
</evidence>
<reference evidence="2 3" key="1">
    <citation type="submission" date="2016-10" db="EMBL/GenBank/DDBJ databases">
        <authorList>
            <person name="de Groot N.N."/>
        </authorList>
    </citation>
    <scope>NUCLEOTIDE SEQUENCE [LARGE SCALE GENOMIC DNA]</scope>
    <source>
        <strain evidence="2 3">ATCC 29281</strain>
    </source>
</reference>
<dbReference type="STRING" id="71657.SAMN02982996_02064"/>
<evidence type="ECO:0000256" key="1">
    <source>
        <dbReference type="SAM" id="MobiDB-lite"/>
    </source>
</evidence>
<dbReference type="RefSeq" id="WP_074728602.1">
    <property type="nucleotide sequence ID" value="NZ_FNQS01000006.1"/>
</dbReference>
<keyword evidence="3" id="KW-1185">Reference proteome</keyword>
<dbReference type="GeneID" id="97764936"/>
<accession>A0A1H4CPR2</accession>
<organism evidence="2 3">
    <name type="scientific">Lonsdalea quercina</name>
    <dbReference type="NCBI Taxonomy" id="71657"/>
    <lineage>
        <taxon>Bacteria</taxon>
        <taxon>Pseudomonadati</taxon>
        <taxon>Pseudomonadota</taxon>
        <taxon>Gammaproteobacteria</taxon>
        <taxon>Enterobacterales</taxon>
        <taxon>Pectobacteriaceae</taxon>
        <taxon>Lonsdalea</taxon>
    </lineage>
</organism>
<dbReference type="Proteomes" id="UP000187280">
    <property type="component" value="Unassembled WGS sequence"/>
</dbReference>
<sequence length="300" mass="33262">MPRFNIFRGSSSSATYSAIVENYDTGSKVHDTRSASQLGLSGYQHKNVVVKSGTLSALADACWANRVVKNMLPHGAGNQRQDVRASSGESWARMHLAYQKFPHGGIENQIKRAQKFQGGNCAVHAAVAVAALKERNVSQPICRVRLQLPENNSHEFVMLGDPRDPTWGERNTVVVDAWPTHPSACTLDQSVLHDMQRDTHAPMTELMATHNHLLWDASDSANRSDTRRLREVVPLSSEELQRKLAKAGLPSLHSDDLVRHALNDDSFNRFDVRVATDPSTTYSDSASHRGQSVDYLLSDR</sequence>
<feature type="compositionally biased region" description="Polar residues" evidence="1">
    <location>
        <begin position="278"/>
        <end position="290"/>
    </location>
</feature>
<gene>
    <name evidence="2" type="ORF">SAMN02982996_02064</name>
</gene>
<name>A0A1H4CPR2_9GAMM</name>